<evidence type="ECO:0000256" key="1">
    <source>
        <dbReference type="ARBA" id="ARBA00022737"/>
    </source>
</evidence>
<dbReference type="Proteomes" id="UP001642484">
    <property type="component" value="Unassembled WGS sequence"/>
</dbReference>
<organism evidence="5 6">
    <name type="scientific">Durusdinium trenchii</name>
    <dbReference type="NCBI Taxonomy" id="1381693"/>
    <lineage>
        <taxon>Eukaryota</taxon>
        <taxon>Sar</taxon>
        <taxon>Alveolata</taxon>
        <taxon>Dinophyceae</taxon>
        <taxon>Suessiales</taxon>
        <taxon>Symbiodiniaceae</taxon>
        <taxon>Durusdinium</taxon>
    </lineage>
</organism>
<proteinExistence type="predicted"/>
<dbReference type="PANTHER" id="PTHR11242">
    <property type="entry name" value="ARYL HYDROCARBON RECEPTOR INTERACTING PROTEIN RELATED"/>
    <property type="match status" value="1"/>
</dbReference>
<reference evidence="5 6" key="1">
    <citation type="submission" date="2024-02" db="EMBL/GenBank/DDBJ databases">
        <authorList>
            <person name="Chen Y."/>
            <person name="Shah S."/>
            <person name="Dougan E. K."/>
            <person name="Thang M."/>
            <person name="Chan C."/>
        </authorList>
    </citation>
    <scope>NUCLEOTIDE SEQUENCE [LARGE SCALE GENOMIC DNA]</scope>
</reference>
<dbReference type="InterPro" id="IPR011990">
    <property type="entry name" value="TPR-like_helical_dom_sf"/>
</dbReference>
<evidence type="ECO:0000256" key="3">
    <source>
        <dbReference type="SAM" id="MobiDB-lite"/>
    </source>
</evidence>
<dbReference type="CDD" id="cd22997">
    <property type="entry name" value="GT_LH"/>
    <property type="match status" value="1"/>
</dbReference>
<keyword evidence="6" id="KW-1185">Reference proteome</keyword>
<gene>
    <name evidence="5" type="ORF">CCMP2556_LOCUS55616</name>
</gene>
<keyword evidence="2" id="KW-0802">TPR repeat</keyword>
<dbReference type="EMBL" id="CAXAMN010029039">
    <property type="protein sequence ID" value="CAK9118556.1"/>
    <property type="molecule type" value="Genomic_DNA"/>
</dbReference>
<comment type="caution">
    <text evidence="5">The sequence shown here is derived from an EMBL/GenBank/DDBJ whole genome shotgun (WGS) entry which is preliminary data.</text>
</comment>
<evidence type="ECO:0000259" key="4">
    <source>
        <dbReference type="Pfam" id="PF25342"/>
    </source>
</evidence>
<evidence type="ECO:0000313" key="6">
    <source>
        <dbReference type="Proteomes" id="UP001642484"/>
    </source>
</evidence>
<dbReference type="InterPro" id="IPR039663">
    <property type="entry name" value="AIP/AIPL1/TTC9"/>
</dbReference>
<dbReference type="InterPro" id="IPR057589">
    <property type="entry name" value="GT_PLOD"/>
</dbReference>
<dbReference type="Pfam" id="PF25342">
    <property type="entry name" value="GT_PLOD"/>
    <property type="match status" value="1"/>
</dbReference>
<sequence length="1399" mass="161183">MADQNDIYLDPGSLEMPTQRAITERAGRSFKEVLSKTLMEAGCSSWDEWHLIVDEVNATMNRLSNKSGFSPIQRMLGYSPRLPGGIFQGGEGSIGVMSRYHAGDAQVQRSTDIRTQAAVAFHQVECEQALKHSVYAGPKRFYDYEVGQTVYFWRKGMERQKKDSPAFWHGPGKVILTDLPNTIWVSYRGTLVKAAPEHLRPITNDEKFQFMDFLTDIVNTQKEIQNHKIRNYIILDEKPPAIENAPLPEQEEDRDRPDGEEPPPPKKPRYRIEGKTAETEVEFKPEEREPAVEGDLDHPEPMSTSPRMDDYTPTEPGDQDPHEERERRMIEDEDNRKPPERPTSPRSTPVIRERDLETSDHKQDITIAGWKSYKLKRCTVNTLSAECQSMLQGIGNLHWHRFLLAELFDVNLQIDKWESQLASFPFVAATDSKSLYDTMTKCRNTSAHIDDKRTGIDLTILKSDLAHSSGQVGETAHILSIATEYRQEAVILQRTAKLLGYRFQFCGFRERWAGWFTKLVQYQKELQAGLASGRIAQTDPVLLIDGWDCVLVGPASEFIAKMSAAPFSTSQPWYAGERICGPDFFKANRIDAVYPDPGTPWRYPNAGCMTGRAEPVLELIDELLAGAGDGETLPEDGDDQGRLHEHLLELGERGDRLPYFVDSTCRIFQCLYEAEAQWTLEDARPGELLPRLRNRQTGEEPIVLHGNGHTGRWFMSNLWREMDFLRRVGLTTEELAHLPYDGPVAPGTVPDEVDVERIDPADPAGQFRMTNTELKLKRERMMEAFIAGKEALEELRLPYFLAYGSAMAALREGQFQPYEDDIHVGIYSWDLAALQRQCTECTARERDSLLTNTFDRFGFEPVQEITENPAQAGAEGKPNQATLVCPRYYIAEGWSDEMAFPILYKFTHRDSFVRFDILVFTMQFGQLWDFADGGAETSSGWRYSPFSPQSVEFGKLMTFTMPAQPLEDHYGPDWYVPKVYNYVQSLTRCKNRCQVLRVHPFDARMRRTELPAAMPWEDFKPLIRQYRMLYAKSMADSEHEFPEKKLDLYKLESKPVVLFQAANMCKDEGNVRMKDGKHSAALAKYEEGLYIIDKCREVLLTWRLIFRQIHEEKAEKDRKGRGLKVADLLEPDMPREFRSDEDEERSCRLALLLNAAQAALRCDSCAAAIAHATATLELESHHQKALYRRALARKSSGDLEGAQADFWTLLKVSNFDSKESLSQLMQMMSKEEVQKQFKRLKKEVEKEEKIGSMLKEMDEDERIALQDERYQRFLGDCEQRTVDGQREISFDEWVKQYEWRYDADERLKARKDFPECFSHSGPAPLPVEEWEVDYLTHKEIEKIMYRRQTEALAARRRKDEKKEAIVVEEDKFRSKLYVDAEDEKILKDAVIKRGYNYWW</sequence>
<protein>
    <recommendedName>
        <fullName evidence="4">PLOD1-3-like GT domain-containing protein</fullName>
    </recommendedName>
</protein>
<evidence type="ECO:0000256" key="2">
    <source>
        <dbReference type="ARBA" id="ARBA00022803"/>
    </source>
</evidence>
<feature type="domain" description="PLOD1-3-like GT" evidence="4">
    <location>
        <begin position="477"/>
        <end position="710"/>
    </location>
</feature>
<feature type="compositionally biased region" description="Basic and acidic residues" evidence="3">
    <location>
        <begin position="319"/>
        <end position="340"/>
    </location>
</feature>
<dbReference type="SUPFAM" id="SSF48452">
    <property type="entry name" value="TPR-like"/>
    <property type="match status" value="1"/>
</dbReference>
<keyword evidence="1" id="KW-0677">Repeat</keyword>
<dbReference type="Gene3D" id="1.25.40.10">
    <property type="entry name" value="Tetratricopeptide repeat domain"/>
    <property type="match status" value="1"/>
</dbReference>
<feature type="compositionally biased region" description="Basic and acidic residues" evidence="3">
    <location>
        <begin position="270"/>
        <end position="300"/>
    </location>
</feature>
<evidence type="ECO:0000313" key="5">
    <source>
        <dbReference type="EMBL" id="CAK9118556.1"/>
    </source>
</evidence>
<feature type="region of interest" description="Disordered" evidence="3">
    <location>
        <begin position="240"/>
        <end position="359"/>
    </location>
</feature>
<dbReference type="PANTHER" id="PTHR11242:SF0">
    <property type="entry name" value="TPR_REGION DOMAIN-CONTAINING PROTEIN"/>
    <property type="match status" value="1"/>
</dbReference>
<accession>A0ABP0T1I3</accession>
<name>A0ABP0T1I3_9DINO</name>